<name>A0A9Q1FDQ3_SYNKA</name>
<sequence length="232" mass="25176">MSLVSHILTAAKPSPGSTLKAKPSTGPTLKAKPSTSSTLKAKPSTGSTLKAKPSTGSTLKAKPSTAPTLKAKSAGETQPSSSNPAGFDLNAFLFRQTEVESQGNLQLTDFFKDVRSYFTTAADYMVAKFPFGDELLQHAGVAHIHRCQTTSFSSLKYFIHRFPCLLPKDVSVDAVEDEFRLFQATRLDDGILSKRADEAWREPFSLVAGIGFKAFVNKLNPTYTIMSSKTFN</sequence>
<reference evidence="2" key="1">
    <citation type="journal article" date="2023" name="Science">
        <title>Genome structures resolve the early diversification of teleost fishes.</title>
        <authorList>
            <person name="Parey E."/>
            <person name="Louis A."/>
            <person name="Montfort J."/>
            <person name="Bouchez O."/>
            <person name="Roques C."/>
            <person name="Iampietro C."/>
            <person name="Lluch J."/>
            <person name="Castinel A."/>
            <person name="Donnadieu C."/>
            <person name="Desvignes T."/>
            <person name="Floi Bucao C."/>
            <person name="Jouanno E."/>
            <person name="Wen M."/>
            <person name="Mejri S."/>
            <person name="Dirks R."/>
            <person name="Jansen H."/>
            <person name="Henkel C."/>
            <person name="Chen W.J."/>
            <person name="Zahm M."/>
            <person name="Cabau C."/>
            <person name="Klopp C."/>
            <person name="Thompson A.W."/>
            <person name="Robinson-Rechavi M."/>
            <person name="Braasch I."/>
            <person name="Lecointre G."/>
            <person name="Bobe J."/>
            <person name="Postlethwait J.H."/>
            <person name="Berthelot C."/>
            <person name="Roest Crollius H."/>
            <person name="Guiguen Y."/>
        </authorList>
    </citation>
    <scope>NUCLEOTIDE SEQUENCE</scope>
    <source>
        <strain evidence="2">WJC10195</strain>
    </source>
</reference>
<dbReference type="Proteomes" id="UP001152622">
    <property type="component" value="Chromosome 6"/>
</dbReference>
<feature type="compositionally biased region" description="Polar residues" evidence="1">
    <location>
        <begin position="33"/>
        <end position="58"/>
    </location>
</feature>
<keyword evidence="3" id="KW-1185">Reference proteome</keyword>
<organism evidence="2 3">
    <name type="scientific">Synaphobranchus kaupii</name>
    <name type="common">Kaup's arrowtooth eel</name>
    <dbReference type="NCBI Taxonomy" id="118154"/>
    <lineage>
        <taxon>Eukaryota</taxon>
        <taxon>Metazoa</taxon>
        <taxon>Chordata</taxon>
        <taxon>Craniata</taxon>
        <taxon>Vertebrata</taxon>
        <taxon>Euteleostomi</taxon>
        <taxon>Actinopterygii</taxon>
        <taxon>Neopterygii</taxon>
        <taxon>Teleostei</taxon>
        <taxon>Anguilliformes</taxon>
        <taxon>Synaphobranchidae</taxon>
        <taxon>Synaphobranchus</taxon>
    </lineage>
</organism>
<feature type="region of interest" description="Disordered" evidence="1">
    <location>
        <begin position="10"/>
        <end position="84"/>
    </location>
</feature>
<dbReference type="EMBL" id="JAINUF010000006">
    <property type="protein sequence ID" value="KAJ8356401.1"/>
    <property type="molecule type" value="Genomic_DNA"/>
</dbReference>
<accession>A0A9Q1FDQ3</accession>
<gene>
    <name evidence="2" type="ORF">SKAU_G00191950</name>
</gene>
<evidence type="ECO:0000256" key="1">
    <source>
        <dbReference type="SAM" id="MobiDB-lite"/>
    </source>
</evidence>
<dbReference type="AlphaFoldDB" id="A0A9Q1FDQ3"/>
<protein>
    <submittedName>
        <fullName evidence="2">Uncharacterized protein</fullName>
    </submittedName>
</protein>
<evidence type="ECO:0000313" key="3">
    <source>
        <dbReference type="Proteomes" id="UP001152622"/>
    </source>
</evidence>
<proteinExistence type="predicted"/>
<dbReference type="OrthoDB" id="6129633at2759"/>
<comment type="caution">
    <text evidence="2">The sequence shown here is derived from an EMBL/GenBank/DDBJ whole genome shotgun (WGS) entry which is preliminary data.</text>
</comment>
<evidence type="ECO:0000313" key="2">
    <source>
        <dbReference type="EMBL" id="KAJ8356401.1"/>
    </source>
</evidence>
<feature type="compositionally biased region" description="Polar residues" evidence="1">
    <location>
        <begin position="75"/>
        <end position="84"/>
    </location>
</feature>